<accession>A0A364RD71</accession>
<dbReference type="Pfam" id="PF01841">
    <property type="entry name" value="Transglut_core"/>
    <property type="match status" value="1"/>
</dbReference>
<organism evidence="4 5">
    <name type="scientific">Pontibacter arcticus</name>
    <dbReference type="NCBI Taxonomy" id="2080288"/>
    <lineage>
        <taxon>Bacteria</taxon>
        <taxon>Pseudomonadati</taxon>
        <taxon>Bacteroidota</taxon>
        <taxon>Cytophagia</taxon>
        <taxon>Cytophagales</taxon>
        <taxon>Hymenobacteraceae</taxon>
        <taxon>Pontibacter</taxon>
    </lineage>
</organism>
<comment type="caution">
    <text evidence="4">The sequence shown here is derived from an EMBL/GenBank/DDBJ whole genome shotgun (WGS) entry which is preliminary data.</text>
</comment>
<dbReference type="Proteomes" id="UP000251692">
    <property type="component" value="Unassembled WGS sequence"/>
</dbReference>
<keyword evidence="1" id="KW-0732">Signal</keyword>
<dbReference type="Gene3D" id="3.10.620.30">
    <property type="match status" value="1"/>
</dbReference>
<dbReference type="InterPro" id="IPR024618">
    <property type="entry name" value="DUF3857"/>
</dbReference>
<dbReference type="SUPFAM" id="SSF54001">
    <property type="entry name" value="Cysteine proteinases"/>
    <property type="match status" value="1"/>
</dbReference>
<name>A0A364RD71_9BACT</name>
<feature type="signal peptide" evidence="1">
    <location>
        <begin position="1"/>
        <end position="24"/>
    </location>
</feature>
<sequence>MRFWTIILYFLASAAGLQQVAAQAKLNLSDKANIIIRSEETVFTVNAVNSGTTNYKVTATILNEKGRHRSFVQVPYDKLSKVDYLKGTLYNKDGKKIKSLKNSEIKDVSAISDFSLFEDNRVKIADLSYVEYPYTVEFDYQVTSSNMLFYPIWRPQDEENLAVEKASFQIKIPAALKLRYTEKNLKTKVQQQSTATHQVYNWQVENLAAVVAEPLGPGLSELIPEVRTAPSNFEVQGYAGNMDTWQNYGHWLNKLNKDRDALPEATKQKLKSMVANAKTEEEKIKIVYDFLQQKTRYVSIQLGIGGWQPFEATFVDAKGYGDCKALTNYMQAMLQTVGIPSYHAVIRAGENVPDIKTDFPSSQFNHVVLCVPMPQDTVWLECTSQTVAAGYMGSFTGGRHALLVTPEGGKLVKTPAYKAIDNTQKRTILVKLDEKGNAKANITTLFTGTQQEDRDQVMQSMAPDAQRKWLYQQIAIPAFEINTHGFSQQKARLPQLTEKLELTLRQCGTMSGKRMFVAPNLMNKWTYTPEDKENRQTDIVRRMGFLDVDSVEFELPEGYALEHKPQDISLTSEFGKYTASTKVTGNKISYTRTLQMGDGRFKPTAYAKLIEFYNSIIKADSQQIVFVKNTL</sequence>
<dbReference type="Gene3D" id="2.60.120.1130">
    <property type="match status" value="1"/>
</dbReference>
<gene>
    <name evidence="4" type="ORF">DP923_10360</name>
</gene>
<dbReference type="RefSeq" id="WP_112305788.1">
    <property type="nucleotide sequence ID" value="NZ_QMDV01000003.1"/>
</dbReference>
<dbReference type="Gene3D" id="2.60.40.3140">
    <property type="match status" value="1"/>
</dbReference>
<protein>
    <recommendedName>
        <fullName evidence="6">DUF3857 domain-containing protein</fullName>
    </recommendedName>
</protein>
<evidence type="ECO:0000313" key="4">
    <source>
        <dbReference type="EMBL" id="RAU82195.1"/>
    </source>
</evidence>
<feature type="chain" id="PRO_5016801473" description="DUF3857 domain-containing protein" evidence="1">
    <location>
        <begin position="25"/>
        <end position="631"/>
    </location>
</feature>
<dbReference type="EMBL" id="QMDV01000003">
    <property type="protein sequence ID" value="RAU82195.1"/>
    <property type="molecule type" value="Genomic_DNA"/>
</dbReference>
<dbReference type="AlphaFoldDB" id="A0A364RD71"/>
<reference evidence="4 5" key="2">
    <citation type="submission" date="2018-07" db="EMBL/GenBank/DDBJ databases">
        <title>Pontibacter sp. 2b14 genomic sequence and assembly.</title>
        <authorList>
            <person name="Du Z.-J."/>
        </authorList>
    </citation>
    <scope>NUCLEOTIDE SEQUENCE [LARGE SCALE GENOMIC DNA]</scope>
    <source>
        <strain evidence="4 5">2b14</strain>
    </source>
</reference>
<evidence type="ECO:0000259" key="3">
    <source>
        <dbReference type="Pfam" id="PF12969"/>
    </source>
</evidence>
<feature type="domain" description="DUF3857" evidence="3">
    <location>
        <begin position="49"/>
        <end position="210"/>
    </location>
</feature>
<keyword evidence="5" id="KW-1185">Reference proteome</keyword>
<dbReference type="Pfam" id="PF12969">
    <property type="entry name" value="DUF3857"/>
    <property type="match status" value="1"/>
</dbReference>
<evidence type="ECO:0008006" key="6">
    <source>
        <dbReference type="Google" id="ProtNLM"/>
    </source>
</evidence>
<proteinExistence type="predicted"/>
<feature type="domain" description="Transglutaminase-like" evidence="2">
    <location>
        <begin position="271"/>
        <end position="344"/>
    </location>
</feature>
<evidence type="ECO:0000256" key="1">
    <source>
        <dbReference type="SAM" id="SignalP"/>
    </source>
</evidence>
<dbReference type="OrthoDB" id="8595007at2"/>
<reference evidence="4 5" key="1">
    <citation type="submission" date="2018-06" db="EMBL/GenBank/DDBJ databases">
        <authorList>
            <person name="Liu Z.-W."/>
        </authorList>
    </citation>
    <scope>NUCLEOTIDE SEQUENCE [LARGE SCALE GENOMIC DNA]</scope>
    <source>
        <strain evidence="4 5">2b14</strain>
    </source>
</reference>
<dbReference type="InterPro" id="IPR002931">
    <property type="entry name" value="Transglutaminase-like"/>
</dbReference>
<evidence type="ECO:0000259" key="2">
    <source>
        <dbReference type="Pfam" id="PF01841"/>
    </source>
</evidence>
<dbReference type="InterPro" id="IPR038765">
    <property type="entry name" value="Papain-like_cys_pep_sf"/>
</dbReference>
<evidence type="ECO:0000313" key="5">
    <source>
        <dbReference type="Proteomes" id="UP000251692"/>
    </source>
</evidence>